<sequence>MRRDDISEEKWVAILQNLQEEDVNGELYGCFWMRFCIGTVILI</sequence>
<keyword evidence="2" id="KW-1185">Reference proteome</keyword>
<dbReference type="Proteomes" id="UP000593577">
    <property type="component" value="Unassembled WGS sequence"/>
</dbReference>
<organism evidence="1 2">
    <name type="scientific">Gossypium aridum</name>
    <name type="common">American cotton</name>
    <name type="synonym">Erioxylum aridum</name>
    <dbReference type="NCBI Taxonomy" id="34290"/>
    <lineage>
        <taxon>Eukaryota</taxon>
        <taxon>Viridiplantae</taxon>
        <taxon>Streptophyta</taxon>
        <taxon>Embryophyta</taxon>
        <taxon>Tracheophyta</taxon>
        <taxon>Spermatophyta</taxon>
        <taxon>Magnoliopsida</taxon>
        <taxon>eudicotyledons</taxon>
        <taxon>Gunneridae</taxon>
        <taxon>Pentapetalae</taxon>
        <taxon>rosids</taxon>
        <taxon>malvids</taxon>
        <taxon>Malvales</taxon>
        <taxon>Malvaceae</taxon>
        <taxon>Malvoideae</taxon>
        <taxon>Gossypium</taxon>
    </lineage>
</organism>
<dbReference type="EMBL" id="JABFAA010000010">
    <property type="protein sequence ID" value="MBA0693935.1"/>
    <property type="molecule type" value="Genomic_DNA"/>
</dbReference>
<accession>A0A7J8Y2Z6</accession>
<name>A0A7J8Y2Z6_GOSAI</name>
<dbReference type="AlphaFoldDB" id="A0A7J8Y2Z6"/>
<evidence type="ECO:0000313" key="1">
    <source>
        <dbReference type="EMBL" id="MBA0693935.1"/>
    </source>
</evidence>
<proteinExistence type="predicted"/>
<comment type="caution">
    <text evidence="1">The sequence shown here is derived from an EMBL/GenBank/DDBJ whole genome shotgun (WGS) entry which is preliminary data.</text>
</comment>
<reference evidence="1 2" key="1">
    <citation type="journal article" date="2019" name="Genome Biol. Evol.">
        <title>Insights into the evolution of the New World diploid cottons (Gossypium, subgenus Houzingenia) based on genome sequencing.</title>
        <authorList>
            <person name="Grover C.E."/>
            <person name="Arick M.A. 2nd"/>
            <person name="Thrash A."/>
            <person name="Conover J.L."/>
            <person name="Sanders W.S."/>
            <person name="Peterson D.G."/>
            <person name="Frelichowski J.E."/>
            <person name="Scheffler J.A."/>
            <person name="Scheffler B.E."/>
            <person name="Wendel J.F."/>
        </authorList>
    </citation>
    <scope>NUCLEOTIDE SEQUENCE [LARGE SCALE GENOMIC DNA]</scope>
    <source>
        <strain evidence="1">185</strain>
        <tissue evidence="1">Leaf</tissue>
    </source>
</reference>
<feature type="non-terminal residue" evidence="1">
    <location>
        <position position="43"/>
    </location>
</feature>
<evidence type="ECO:0000313" key="2">
    <source>
        <dbReference type="Proteomes" id="UP000593577"/>
    </source>
</evidence>
<protein>
    <submittedName>
        <fullName evidence="1">Uncharacterized protein</fullName>
    </submittedName>
</protein>
<gene>
    <name evidence="1" type="ORF">Goari_004272</name>
</gene>